<sequence length="76" mass="8321">MCCLDGIVCILQFLPTLTVSLILANFYICIVTPLNDYAATNQGLILIIGILAAGVLSNLGKIKNLFEYLFESLRNL</sequence>
<organism evidence="2 3">
    <name type="scientific">Methanococcoides vulcani</name>
    <dbReference type="NCBI Taxonomy" id="1353158"/>
    <lineage>
        <taxon>Archaea</taxon>
        <taxon>Methanobacteriati</taxon>
        <taxon>Methanobacteriota</taxon>
        <taxon>Stenosarchaea group</taxon>
        <taxon>Methanomicrobia</taxon>
        <taxon>Methanosarcinales</taxon>
        <taxon>Methanosarcinaceae</taxon>
        <taxon>Methanococcoides</taxon>
    </lineage>
</organism>
<evidence type="ECO:0000313" key="3">
    <source>
        <dbReference type="Proteomes" id="UP000243338"/>
    </source>
</evidence>
<protein>
    <submittedName>
        <fullName evidence="2">Uncharacterized protein</fullName>
    </submittedName>
</protein>
<name>A0A1H9YGW4_9EURY</name>
<dbReference type="Proteomes" id="UP000243338">
    <property type="component" value="Unassembled WGS sequence"/>
</dbReference>
<proteinExistence type="predicted"/>
<feature type="transmembrane region" description="Helical" evidence="1">
    <location>
        <begin position="40"/>
        <end position="59"/>
    </location>
</feature>
<keyword evidence="1" id="KW-0472">Membrane</keyword>
<keyword evidence="1" id="KW-1133">Transmembrane helix</keyword>
<evidence type="ECO:0000313" key="2">
    <source>
        <dbReference type="EMBL" id="SES68174.1"/>
    </source>
</evidence>
<accession>A0A1H9YGW4</accession>
<feature type="transmembrane region" description="Helical" evidence="1">
    <location>
        <begin position="7"/>
        <end position="28"/>
    </location>
</feature>
<gene>
    <name evidence="2" type="ORF">SAMN04488587_0552</name>
</gene>
<keyword evidence="3" id="KW-1185">Reference proteome</keyword>
<dbReference type="AlphaFoldDB" id="A0A1H9YGW4"/>
<keyword evidence="1" id="KW-0812">Transmembrane</keyword>
<reference evidence="3" key="1">
    <citation type="submission" date="2016-10" db="EMBL/GenBank/DDBJ databases">
        <authorList>
            <person name="Varghese N."/>
            <person name="Submissions S."/>
        </authorList>
    </citation>
    <scope>NUCLEOTIDE SEQUENCE [LARGE SCALE GENOMIC DNA]</scope>
    <source>
        <strain evidence="3">SLH 33</strain>
    </source>
</reference>
<dbReference type="EMBL" id="FOHQ01000001">
    <property type="protein sequence ID" value="SES68174.1"/>
    <property type="molecule type" value="Genomic_DNA"/>
</dbReference>
<evidence type="ECO:0000256" key="1">
    <source>
        <dbReference type="SAM" id="Phobius"/>
    </source>
</evidence>